<evidence type="ECO:0000256" key="1">
    <source>
        <dbReference type="SAM" id="MobiDB-lite"/>
    </source>
</evidence>
<geneLocation type="plasmid" evidence="2">
    <name>unnamed</name>
</geneLocation>
<name>W5SBV8_9SPIR</name>
<reference evidence="2" key="1">
    <citation type="submission" date="2013-02" db="EMBL/GenBank/DDBJ databases">
        <title>Comparative genomics of Borrelia species.</title>
        <authorList>
            <person name="Schwan T.G."/>
            <person name="Raffel S.J."/>
            <person name="Porcella S.F."/>
        </authorList>
    </citation>
    <scope>NUCLEOTIDE SEQUENCE</scope>
    <source>
        <strain evidence="2">YOR</strain>
        <plasmid evidence="2">unnamed</plasmid>
    </source>
</reference>
<sequence length="40" mass="4231">MINKIKNTKVKTGNVSGDNTNEAGALAANHILLKEGSYNT</sequence>
<dbReference type="AlphaFoldDB" id="W5SBV8"/>
<keyword evidence="2" id="KW-0614">Plasmid</keyword>
<evidence type="ECO:0000313" key="2">
    <source>
        <dbReference type="EMBL" id="AHH04422.1"/>
    </source>
</evidence>
<dbReference type="EMBL" id="CP004187">
    <property type="protein sequence ID" value="AHH04422.1"/>
    <property type="molecule type" value="Genomic_DNA"/>
</dbReference>
<proteinExistence type="predicted"/>
<organism evidence="2">
    <name type="scientific">Borrelia nietonii YOR</name>
    <dbReference type="NCBI Taxonomy" id="1293576"/>
    <lineage>
        <taxon>Bacteria</taxon>
        <taxon>Pseudomonadati</taxon>
        <taxon>Spirochaetota</taxon>
        <taxon>Spirochaetia</taxon>
        <taxon>Spirochaetales</taxon>
        <taxon>Borreliaceae</taxon>
        <taxon>Borrelia</taxon>
        <taxon>Borrelia nietonii</taxon>
    </lineage>
</organism>
<feature type="region of interest" description="Disordered" evidence="1">
    <location>
        <begin position="1"/>
        <end position="21"/>
    </location>
</feature>
<dbReference type="HOGENOM" id="CLU_219318_0_0_12"/>
<gene>
    <name evidence="2" type="ORF">BHY_1472</name>
</gene>
<feature type="compositionally biased region" description="Polar residues" evidence="1">
    <location>
        <begin position="10"/>
        <end position="21"/>
    </location>
</feature>
<protein>
    <submittedName>
        <fullName evidence="2">Variable major protein</fullName>
    </submittedName>
</protein>
<accession>W5SBV8</accession>